<evidence type="ECO:0000313" key="5">
    <source>
        <dbReference type="Proteomes" id="UP000784700"/>
    </source>
</evidence>
<dbReference type="GeneID" id="58108610"/>
<evidence type="ECO:0000256" key="2">
    <source>
        <dbReference type="SAM" id="Phobius"/>
    </source>
</evidence>
<evidence type="ECO:0000259" key="3">
    <source>
        <dbReference type="Pfam" id="PF13464"/>
    </source>
</evidence>
<feature type="region of interest" description="Disordered" evidence="1">
    <location>
        <begin position="230"/>
        <end position="249"/>
    </location>
</feature>
<gene>
    <name evidence="4" type="ORF">DY130_05625</name>
</gene>
<reference evidence="4" key="1">
    <citation type="submission" date="2018-08" db="EMBL/GenBank/DDBJ databases">
        <title>Comparative genomics of wild bee and flower associated Lactobacillus reveals potential adaptation to the bee host.</title>
        <authorList>
            <person name="Vuong H.Q."/>
            <person name="Mcfrederick Q.S."/>
        </authorList>
    </citation>
    <scope>NUCLEOTIDE SEQUENCE</scope>
    <source>
        <strain evidence="4">HV_63</strain>
    </source>
</reference>
<accession>A0A9Q8IN29</accession>
<feature type="region of interest" description="Disordered" evidence="1">
    <location>
        <begin position="78"/>
        <end position="108"/>
    </location>
</feature>
<name>A0A9Q8IN29_9LACO</name>
<dbReference type="Gene3D" id="1.10.260.40">
    <property type="entry name" value="lambda repressor-like DNA-binding domains"/>
    <property type="match status" value="1"/>
</dbReference>
<comment type="caution">
    <text evidence="4">The sequence shown here is derived from an EMBL/GenBank/DDBJ whole genome shotgun (WGS) entry which is preliminary data.</text>
</comment>
<dbReference type="Proteomes" id="UP000784700">
    <property type="component" value="Unassembled WGS sequence"/>
</dbReference>
<evidence type="ECO:0000256" key="1">
    <source>
        <dbReference type="SAM" id="MobiDB-lite"/>
    </source>
</evidence>
<dbReference type="InterPro" id="IPR050400">
    <property type="entry name" value="Bact_Cytoskel_RodZ"/>
</dbReference>
<dbReference type="RefSeq" id="WP_140924340.1">
    <property type="nucleotide sequence ID" value="NZ_QUBF01000005.1"/>
</dbReference>
<feature type="compositionally biased region" description="Low complexity" evidence="1">
    <location>
        <begin position="147"/>
        <end position="173"/>
    </location>
</feature>
<keyword evidence="2" id="KW-0472">Membrane</keyword>
<dbReference type="AlphaFoldDB" id="A0A9Q8IN29"/>
<evidence type="ECO:0000313" key="4">
    <source>
        <dbReference type="EMBL" id="TPR43494.1"/>
    </source>
</evidence>
<feature type="transmembrane region" description="Helical" evidence="2">
    <location>
        <begin position="119"/>
        <end position="140"/>
    </location>
</feature>
<feature type="compositionally biased region" description="Basic and acidic residues" evidence="1">
    <location>
        <begin position="91"/>
        <end position="108"/>
    </location>
</feature>
<feature type="region of interest" description="Disordered" evidence="1">
    <location>
        <begin position="147"/>
        <end position="191"/>
    </location>
</feature>
<dbReference type="EMBL" id="QUBG01000005">
    <property type="protein sequence ID" value="TPR43494.1"/>
    <property type="molecule type" value="Genomic_DNA"/>
</dbReference>
<dbReference type="Pfam" id="PF13413">
    <property type="entry name" value="HTH_25"/>
    <property type="match status" value="1"/>
</dbReference>
<dbReference type="InterPro" id="IPR025194">
    <property type="entry name" value="RodZ-like_C"/>
</dbReference>
<keyword evidence="2" id="KW-0812">Transmembrane</keyword>
<dbReference type="PANTHER" id="PTHR34475:SF1">
    <property type="entry name" value="CYTOSKELETON PROTEIN RODZ"/>
    <property type="match status" value="1"/>
</dbReference>
<dbReference type="PANTHER" id="PTHR34475">
    <property type="match status" value="1"/>
</dbReference>
<protein>
    <submittedName>
        <fullName evidence="4">Helix-turn-helix domain-containing protein</fullName>
    </submittedName>
</protein>
<proteinExistence type="predicted"/>
<dbReference type="Pfam" id="PF13464">
    <property type="entry name" value="RodZ_C"/>
    <property type="match status" value="1"/>
</dbReference>
<organism evidence="4 5">
    <name type="scientific">Apilactobacillus micheneri</name>
    <dbReference type="NCBI Taxonomy" id="1899430"/>
    <lineage>
        <taxon>Bacteria</taxon>
        <taxon>Bacillati</taxon>
        <taxon>Bacillota</taxon>
        <taxon>Bacilli</taxon>
        <taxon>Lactobacillales</taxon>
        <taxon>Lactobacillaceae</taxon>
        <taxon>Apilactobacillus</taxon>
    </lineage>
</organism>
<dbReference type="GO" id="GO:0003677">
    <property type="term" value="F:DNA binding"/>
    <property type="evidence" value="ECO:0007669"/>
    <property type="project" value="InterPro"/>
</dbReference>
<keyword evidence="2" id="KW-1133">Transmembrane helix</keyword>
<dbReference type="InterPro" id="IPR010982">
    <property type="entry name" value="Lambda_DNA-bd_dom_sf"/>
</dbReference>
<sequence>MAKDENKEVEIGKSLHDARVAKGMSLEDVQKITKIQAHYLEAIENEDFSELPGDFYVRAFIKQYADTVGIDGMELLNEHDDSLPDTQTEEYSQKVSEDTLSKRSERQNKEEKINSFRKFVPIVGVVIVVLIVIFVIWGVVAKTNKSSDTNINSNNSSVSVSGSSEKSESSNTDNNKKQDKKSAPKKNINKTSIKKVNATEYEVSGSKENTITLDASNRAWSSISTNGKSLFSGSQESGNKKSVKLPSGTKDVSMSLGNVPSTKILINNKLLNLDKSVPMTTVLNIKFK</sequence>
<feature type="domain" description="Cytoskeleton protein RodZ-like C-terminal" evidence="3">
    <location>
        <begin position="212"/>
        <end position="276"/>
    </location>
</feature>